<protein>
    <submittedName>
        <fullName evidence="2">LAFE_0G10990g1_1</fullName>
    </submittedName>
</protein>
<dbReference type="OrthoDB" id="4036527at2759"/>
<feature type="compositionally biased region" description="Basic and acidic residues" evidence="1">
    <location>
        <begin position="228"/>
        <end position="242"/>
    </location>
</feature>
<dbReference type="OMA" id="YKHENNT"/>
<dbReference type="EMBL" id="LT598486">
    <property type="protein sequence ID" value="SCW03463.1"/>
    <property type="molecule type" value="Genomic_DNA"/>
</dbReference>
<proteinExistence type="predicted"/>
<feature type="compositionally biased region" description="Polar residues" evidence="1">
    <location>
        <begin position="213"/>
        <end position="225"/>
    </location>
</feature>
<feature type="region of interest" description="Disordered" evidence="1">
    <location>
        <begin position="213"/>
        <end position="242"/>
    </location>
</feature>
<evidence type="ECO:0000313" key="3">
    <source>
        <dbReference type="Proteomes" id="UP000190831"/>
    </source>
</evidence>
<organism evidence="2 3">
    <name type="scientific">Lachancea fermentati</name>
    <name type="common">Zygosaccharomyces fermentati</name>
    <dbReference type="NCBI Taxonomy" id="4955"/>
    <lineage>
        <taxon>Eukaryota</taxon>
        <taxon>Fungi</taxon>
        <taxon>Dikarya</taxon>
        <taxon>Ascomycota</taxon>
        <taxon>Saccharomycotina</taxon>
        <taxon>Saccharomycetes</taxon>
        <taxon>Saccharomycetales</taxon>
        <taxon>Saccharomycetaceae</taxon>
        <taxon>Lachancea</taxon>
    </lineage>
</organism>
<dbReference type="AlphaFoldDB" id="A0A1G4MHT5"/>
<gene>
    <name evidence="2" type="ORF">LAFE_0G10990G</name>
</gene>
<reference evidence="2 3" key="1">
    <citation type="submission" date="2016-03" db="EMBL/GenBank/DDBJ databases">
        <authorList>
            <person name="Devillers H."/>
        </authorList>
    </citation>
    <scope>NUCLEOTIDE SEQUENCE [LARGE SCALE GENOMIC DNA]</scope>
    <source>
        <strain evidence="2">CBS 6772</strain>
    </source>
</reference>
<dbReference type="STRING" id="4955.A0A1G4MHT5"/>
<evidence type="ECO:0000256" key="1">
    <source>
        <dbReference type="SAM" id="MobiDB-lite"/>
    </source>
</evidence>
<accession>A0A1G4MHT5</accession>
<name>A0A1G4MHT5_LACFM</name>
<dbReference type="Proteomes" id="UP000190831">
    <property type="component" value="Chromosome G"/>
</dbReference>
<evidence type="ECO:0000313" key="2">
    <source>
        <dbReference type="EMBL" id="SCW03463.1"/>
    </source>
</evidence>
<sequence length="301" mass="34284">MASCRSNADYSKIRRRKNYKFKGIKCSEPFKALNSLPPLTPSQHLTQDAIFKVVGEEIKQVKLDIATINEIVLEDIRTESSQTDQINRQLKSSLKKIDHSYSRTLKLRERYDHEIEEQTNALTSRLEFVETSLFSLKNNTSQIIDSILRIDSELPTKNRSINEQLFNQKHYPLLFQCIHDKYPKVKKNKNALVTLDATGEELVDNPCLANTKLSPSLHSGNSPATLDTAHESIEPPESLDSKEVEEIESLISNYNIAKQRKVHVPPIILMPKFQRVSNPSVSTSLDQVELKRPFSAKKDGN</sequence>
<keyword evidence="3" id="KW-1185">Reference proteome</keyword>